<proteinExistence type="predicted"/>
<evidence type="ECO:0000256" key="4">
    <source>
        <dbReference type="ARBA" id="ARBA00022967"/>
    </source>
</evidence>
<dbReference type="Gene3D" id="3.40.50.300">
    <property type="entry name" value="P-loop containing nucleotide triphosphate hydrolases"/>
    <property type="match status" value="1"/>
</dbReference>
<dbReference type="Pfam" id="PF01955">
    <property type="entry name" value="CbiZ"/>
    <property type="match status" value="1"/>
</dbReference>
<dbReference type="InterPro" id="IPR027417">
    <property type="entry name" value="P-loop_NTPase"/>
</dbReference>
<evidence type="ECO:0000256" key="1">
    <source>
        <dbReference type="ARBA" id="ARBA00022448"/>
    </source>
</evidence>
<dbReference type="PROSITE" id="PS00211">
    <property type="entry name" value="ABC_TRANSPORTER_1"/>
    <property type="match status" value="1"/>
</dbReference>
<keyword evidence="2" id="KW-0547">Nucleotide-binding</keyword>
<evidence type="ECO:0000313" key="7">
    <source>
        <dbReference type="Proteomes" id="UP000255326"/>
    </source>
</evidence>
<dbReference type="AlphaFoldDB" id="A0A370GPZ9"/>
<dbReference type="GO" id="GO:0005524">
    <property type="term" value="F:ATP binding"/>
    <property type="evidence" value="ECO:0007669"/>
    <property type="project" value="UniProtKB-KW"/>
</dbReference>
<reference evidence="6 7" key="1">
    <citation type="submission" date="2018-07" db="EMBL/GenBank/DDBJ databases">
        <title>Genomic Encyclopedia of Type Strains, Phase IV (KMG-IV): sequencing the most valuable type-strain genomes for metagenomic binning, comparative biology and taxonomic classification.</title>
        <authorList>
            <person name="Goeker M."/>
        </authorList>
    </citation>
    <scope>NUCLEOTIDE SEQUENCE [LARGE SCALE GENOMIC DNA]</scope>
    <source>
        <strain evidence="6 7">DSM 25281</strain>
    </source>
</reference>
<dbReference type="SMART" id="SM00382">
    <property type="entry name" value="AAA"/>
    <property type="match status" value="1"/>
</dbReference>
<dbReference type="InterPro" id="IPR003439">
    <property type="entry name" value="ABC_transporter-like_ATP-bd"/>
</dbReference>
<protein>
    <submittedName>
        <fullName evidence="6">Iron complex transport system ATP-binding protein</fullName>
    </submittedName>
</protein>
<dbReference type="CDD" id="cd03214">
    <property type="entry name" value="ABC_Iron-Siderophores_B12_Hemin"/>
    <property type="match status" value="1"/>
</dbReference>
<keyword evidence="3 6" id="KW-0067">ATP-binding</keyword>
<dbReference type="PROSITE" id="PS50893">
    <property type="entry name" value="ABC_TRANSPORTER_2"/>
    <property type="match status" value="1"/>
</dbReference>
<evidence type="ECO:0000313" key="6">
    <source>
        <dbReference type="EMBL" id="RDI45798.1"/>
    </source>
</evidence>
<keyword evidence="4" id="KW-1278">Translocase</keyword>
<dbReference type="RefSeq" id="WP_114744609.1">
    <property type="nucleotide sequence ID" value="NZ_QQAY01000002.1"/>
</dbReference>
<organism evidence="6 7">
    <name type="scientific">Falsibacillus pallidus</name>
    <dbReference type="NCBI Taxonomy" id="493781"/>
    <lineage>
        <taxon>Bacteria</taxon>
        <taxon>Bacillati</taxon>
        <taxon>Bacillota</taxon>
        <taxon>Bacilli</taxon>
        <taxon>Bacillales</taxon>
        <taxon>Bacillaceae</taxon>
        <taxon>Falsibacillus</taxon>
    </lineage>
</organism>
<evidence type="ECO:0000256" key="2">
    <source>
        <dbReference type="ARBA" id="ARBA00022741"/>
    </source>
</evidence>
<comment type="caution">
    <text evidence="6">The sequence shown here is derived from an EMBL/GenBank/DDBJ whole genome shotgun (WGS) entry which is preliminary data.</text>
</comment>
<dbReference type="GO" id="GO:0016887">
    <property type="term" value="F:ATP hydrolysis activity"/>
    <property type="evidence" value="ECO:0007669"/>
    <property type="project" value="InterPro"/>
</dbReference>
<keyword evidence="1" id="KW-0813">Transport</keyword>
<dbReference type="SUPFAM" id="SSF52540">
    <property type="entry name" value="P-loop containing nucleoside triphosphate hydrolases"/>
    <property type="match status" value="1"/>
</dbReference>
<evidence type="ECO:0000256" key="3">
    <source>
        <dbReference type="ARBA" id="ARBA00022840"/>
    </source>
</evidence>
<sequence>MLNVKNLTAGYEAKPILKNVSFDVKKGEFFGIAGPNGCGKTTLLKSLTHLIKKENGEIILDGKPIEKYSAKDFAKKAAVLPQMSPQTFSYTVKETVALGRYAHKRGLFHTWTEHDEQIVQSVMEQTGVRHLESAQISECSGGEQQRIFLAQALAQEPEILLLDEPTNHLDLSFQKELMDLLKQWTLERKLTVISIFHDLNLASLYCDRILLMENGEVMAVDAPKKVLKEELIEEVYNTSIQKQAHPSVAKPQMLLVPEYIEKNQSPEINDSFLTIGESHLVIQSPMPLKTLSSGVTGAGLGWHRSFMIRRVPPEYSHLNYQEEMANYLIENDFDPMETVGFMTAVNLEDAAYHLYRASAFSVFILVTAGTANAIDASKHEDFRDEYLSPGTINTWIFVNGKLSEEAFIQGIVTATEAKVKVMQDEEIIDPTTGTTATGTSTDSISIAATQSGEEHPFAGTMTALGQMISRGVYECTRKAVHNYRKRISN</sequence>
<keyword evidence="7" id="KW-1185">Reference proteome</keyword>
<dbReference type="FunFam" id="3.40.50.300:FF:000134">
    <property type="entry name" value="Iron-enterobactin ABC transporter ATP-binding protein"/>
    <property type="match status" value="1"/>
</dbReference>
<dbReference type="OrthoDB" id="9787851at2"/>
<dbReference type="InterPro" id="IPR003593">
    <property type="entry name" value="AAA+_ATPase"/>
</dbReference>
<feature type="domain" description="ABC transporter" evidence="5">
    <location>
        <begin position="2"/>
        <end position="239"/>
    </location>
</feature>
<evidence type="ECO:0000259" key="5">
    <source>
        <dbReference type="PROSITE" id="PS50893"/>
    </source>
</evidence>
<name>A0A370GPZ9_9BACI</name>
<accession>A0A370GPZ9</accession>
<dbReference type="Pfam" id="PF00005">
    <property type="entry name" value="ABC_tran"/>
    <property type="match status" value="1"/>
</dbReference>
<dbReference type="PANTHER" id="PTHR42794">
    <property type="entry name" value="HEMIN IMPORT ATP-BINDING PROTEIN HMUV"/>
    <property type="match status" value="1"/>
</dbReference>
<dbReference type="EMBL" id="QQAY01000002">
    <property type="protein sequence ID" value="RDI45798.1"/>
    <property type="molecule type" value="Genomic_DNA"/>
</dbReference>
<dbReference type="InterPro" id="IPR017871">
    <property type="entry name" value="ABC_transporter-like_CS"/>
</dbReference>
<dbReference type="PANTHER" id="PTHR42794:SF1">
    <property type="entry name" value="HEMIN IMPORT ATP-BINDING PROTEIN HMUV"/>
    <property type="match status" value="1"/>
</dbReference>
<dbReference type="Proteomes" id="UP000255326">
    <property type="component" value="Unassembled WGS sequence"/>
</dbReference>
<gene>
    <name evidence="6" type="ORF">DFR59_102433</name>
</gene>
<dbReference type="InterPro" id="IPR002808">
    <property type="entry name" value="AdoCbi_amidolase"/>
</dbReference>